<comment type="subcellular location">
    <subcellularLocation>
        <location evidence="1">Membrane</location>
        <topology evidence="1">Single-pass membrane protein</topology>
    </subcellularLocation>
</comment>
<evidence type="ECO:0000256" key="1">
    <source>
        <dbReference type="ARBA" id="ARBA00004167"/>
    </source>
</evidence>
<evidence type="ECO:0000256" key="4">
    <source>
        <dbReference type="ARBA" id="ARBA00023136"/>
    </source>
</evidence>
<dbReference type="GO" id="GO:0055085">
    <property type="term" value="P:transmembrane transport"/>
    <property type="evidence" value="ECO:0007669"/>
    <property type="project" value="InterPro"/>
</dbReference>
<evidence type="ECO:0000313" key="9">
    <source>
        <dbReference type="Proteomes" id="UP001196509"/>
    </source>
</evidence>
<gene>
    <name evidence="8" type="ORF">K1W69_19060</name>
</gene>
<proteinExistence type="predicted"/>
<keyword evidence="9" id="KW-1185">Reference proteome</keyword>
<dbReference type="Pfam" id="PF13103">
    <property type="entry name" value="TonB_2"/>
    <property type="match status" value="1"/>
</dbReference>
<dbReference type="Proteomes" id="UP001196509">
    <property type="component" value="Unassembled WGS sequence"/>
</dbReference>
<feature type="signal peptide" evidence="6">
    <location>
        <begin position="1"/>
        <end position="20"/>
    </location>
</feature>
<evidence type="ECO:0000259" key="7">
    <source>
        <dbReference type="PROSITE" id="PS52015"/>
    </source>
</evidence>
<dbReference type="EMBL" id="JAICBX010000004">
    <property type="protein sequence ID" value="MBW8639302.1"/>
    <property type="molecule type" value="Genomic_DNA"/>
</dbReference>
<evidence type="ECO:0000256" key="6">
    <source>
        <dbReference type="SAM" id="SignalP"/>
    </source>
</evidence>
<keyword evidence="6" id="KW-0732">Signal</keyword>
<dbReference type="NCBIfam" id="TIGR01352">
    <property type="entry name" value="tonB_Cterm"/>
    <property type="match status" value="1"/>
</dbReference>
<dbReference type="GO" id="GO:0016020">
    <property type="term" value="C:membrane"/>
    <property type="evidence" value="ECO:0007669"/>
    <property type="project" value="UniProtKB-SubCell"/>
</dbReference>
<reference evidence="8" key="1">
    <citation type="submission" date="2021-08" db="EMBL/GenBank/DDBJ databases">
        <title>Hoeflea bacterium WL0058 sp. nov., isolated from the sediment.</title>
        <authorList>
            <person name="Wang L."/>
            <person name="Zhang D."/>
        </authorList>
    </citation>
    <scope>NUCLEOTIDE SEQUENCE</scope>
    <source>
        <strain evidence="8">WL0058</strain>
    </source>
</reference>
<accession>A0AAE2ZTI3</accession>
<keyword evidence="3" id="KW-1133">Transmembrane helix</keyword>
<feature type="compositionally biased region" description="Basic and acidic residues" evidence="5">
    <location>
        <begin position="193"/>
        <end position="211"/>
    </location>
</feature>
<dbReference type="PROSITE" id="PS52015">
    <property type="entry name" value="TONB_CTD"/>
    <property type="match status" value="1"/>
</dbReference>
<feature type="compositionally biased region" description="Basic and acidic residues" evidence="5">
    <location>
        <begin position="273"/>
        <end position="293"/>
    </location>
</feature>
<dbReference type="InterPro" id="IPR006260">
    <property type="entry name" value="TonB/TolA_C"/>
</dbReference>
<dbReference type="RefSeq" id="WP_220230040.1">
    <property type="nucleotide sequence ID" value="NZ_JAICBX010000004.1"/>
</dbReference>
<protein>
    <submittedName>
        <fullName evidence="8">TonB family protein</fullName>
    </submittedName>
</protein>
<dbReference type="SUPFAM" id="SSF74653">
    <property type="entry name" value="TolA/TonB C-terminal domain"/>
    <property type="match status" value="1"/>
</dbReference>
<dbReference type="Gene3D" id="3.30.1150.10">
    <property type="match status" value="1"/>
</dbReference>
<feature type="compositionally biased region" description="Basic residues" evidence="5">
    <location>
        <begin position="326"/>
        <end position="336"/>
    </location>
</feature>
<feature type="domain" description="TonB C-terminal" evidence="7">
    <location>
        <begin position="368"/>
        <end position="459"/>
    </location>
</feature>
<feature type="chain" id="PRO_5042157295" evidence="6">
    <location>
        <begin position="21"/>
        <end position="459"/>
    </location>
</feature>
<organism evidence="8 9">
    <name type="scientific">Flavimaribacter sediminis</name>
    <dbReference type="NCBI Taxonomy" id="2865987"/>
    <lineage>
        <taxon>Bacteria</taxon>
        <taxon>Pseudomonadati</taxon>
        <taxon>Pseudomonadota</taxon>
        <taxon>Alphaproteobacteria</taxon>
        <taxon>Hyphomicrobiales</taxon>
        <taxon>Rhizobiaceae</taxon>
        <taxon>Flavimaribacter</taxon>
    </lineage>
</organism>
<feature type="compositionally biased region" description="Polar residues" evidence="5">
    <location>
        <begin position="337"/>
        <end position="352"/>
    </location>
</feature>
<feature type="compositionally biased region" description="Basic and acidic residues" evidence="5">
    <location>
        <begin position="301"/>
        <end position="312"/>
    </location>
</feature>
<evidence type="ECO:0000256" key="2">
    <source>
        <dbReference type="ARBA" id="ARBA00022692"/>
    </source>
</evidence>
<comment type="caution">
    <text evidence="8">The sequence shown here is derived from an EMBL/GenBank/DDBJ whole genome shotgun (WGS) entry which is preliminary data.</text>
</comment>
<evidence type="ECO:0000313" key="8">
    <source>
        <dbReference type="EMBL" id="MBW8639302.1"/>
    </source>
</evidence>
<feature type="region of interest" description="Disordered" evidence="5">
    <location>
        <begin position="164"/>
        <end position="366"/>
    </location>
</feature>
<evidence type="ECO:0000256" key="3">
    <source>
        <dbReference type="ARBA" id="ARBA00022989"/>
    </source>
</evidence>
<name>A0AAE2ZTI3_9HYPH</name>
<dbReference type="InterPro" id="IPR037682">
    <property type="entry name" value="TonB_C"/>
</dbReference>
<sequence>MTLRWWHFALALVASLSIHGMVDVAMQSNDEPILEAGVSNAAIVFVSDVQFDALAEGEEVEEVVEETAAPAVQQNPQPVQSTRVAAVAMANTARPVESISPVNPTPTAPSPVQARTIAIPQSETASPLLAASEVDNETAPADLAEQITQTEAQRPDAVEVARLQPDDASNLQEPEKPSEVTAKPAEEMSPPPETRKVEAETTGRQQERADTEAVEPTALEKPVEQKTSVEQEQKQTAEQPEQKSPDEAVKSLQSKIVQQHNSVKPVEVASVDPVERAAPEVLQPERSKTHENVTEIPVPKEMPEEIKQRRQEIAAAAAARPDPPKKVTKPTRKKSGKSGQNSANARKGQNVTGEDRAGKNLGPSGNAAIANYAGKVRRKILRSVRMPRNLSRRSVVTVRFSVTSSGGLASVRVVRGSGSSEIDARALDTVRRAAPFPKFPRGTNRNSWQFTVPLEFRPR</sequence>
<feature type="compositionally biased region" description="Basic and acidic residues" evidence="5">
    <location>
        <begin position="221"/>
        <end position="249"/>
    </location>
</feature>
<keyword evidence="2" id="KW-0812">Transmembrane</keyword>
<evidence type="ECO:0000256" key="5">
    <source>
        <dbReference type="SAM" id="MobiDB-lite"/>
    </source>
</evidence>
<keyword evidence="4" id="KW-0472">Membrane</keyword>
<feature type="compositionally biased region" description="Polar residues" evidence="5">
    <location>
        <begin position="251"/>
        <end position="262"/>
    </location>
</feature>
<dbReference type="AlphaFoldDB" id="A0AAE2ZTI3"/>